<comment type="caution">
    <text evidence="1">The sequence shown here is derived from an EMBL/GenBank/DDBJ whole genome shotgun (WGS) entry which is preliminary data.</text>
</comment>
<evidence type="ECO:0000313" key="2">
    <source>
        <dbReference type="Proteomes" id="UP000594342"/>
    </source>
</evidence>
<feature type="non-terminal residue" evidence="1">
    <location>
        <position position="1"/>
    </location>
</feature>
<evidence type="ECO:0000313" key="1">
    <source>
        <dbReference type="EMBL" id="VBB19018.1"/>
    </source>
</evidence>
<proteinExistence type="predicted"/>
<reference evidence="1 2" key="1">
    <citation type="submission" date="2018-10" db="EMBL/GenBank/DDBJ databases">
        <authorList>
            <consortium name="IHU Genomes"/>
        </authorList>
    </citation>
    <scope>NUCLEOTIDE SEQUENCE [LARGE SCALE GENOMIC DNA]</scope>
    <source>
        <strain evidence="1 2">A1</strain>
    </source>
</reference>
<organism evidence="1 2">
    <name type="scientific">Yasminevirus sp. GU-2018</name>
    <dbReference type="NCBI Taxonomy" id="2420051"/>
    <lineage>
        <taxon>Viruses</taxon>
        <taxon>Varidnaviria</taxon>
        <taxon>Bamfordvirae</taxon>
        <taxon>Nucleocytoviricota</taxon>
        <taxon>Megaviricetes</taxon>
        <taxon>Imitervirales</taxon>
        <taxon>Mimiviridae</taxon>
        <taxon>Klosneuvirinae</taxon>
        <taxon>Yasminevirus</taxon>
        <taxon>Yasminevirus saudimassiliense</taxon>
    </lineage>
</organism>
<name>A0A5K0UAG9_9VIRU</name>
<accession>A0A5K0UAG9</accession>
<dbReference type="Proteomes" id="UP000594342">
    <property type="component" value="Unassembled WGS sequence"/>
</dbReference>
<sequence>VNMLNQYHSPNKLVFEQKAMNRENLDFDVELIEESDWSVNNKMFSNSTDFKNIEKKSISAYYVDRWIDSVRENTFETVIVDIPNRDMNKDLPEVLPFDRSMVRYVHCSPKDSEFWGECRTKEEVIRVFNSSLRCHKNHGDKIVFRRWNTDIVREYRLFWNTRLCAGSLTHFEPGSVTEELFRAECERIVNYLKTLHVPYYRCVLDIAVLKDSTLVLIEFNSWESNSGCHMFDWRDTEIMYPEIHKNDPTADSQDVVVFRAKLDEDVLEFRMLYDCHTFPLLQSTPFIKGRLLNTQIDKVTVYSHDPDKPSWYILNDQKLYVATDLFLVLFDVETLIPKFWVRHTNRFYPIFMSKNRNGGDVIVAGDDIYDTYLTKQRGYEKRHQTLMTVDTRLINTPFRYGFFARVGDVDGFVRVCSSGRLYFI</sequence>
<protein>
    <submittedName>
        <fullName evidence="1">Uncharacterized protein</fullName>
    </submittedName>
</protein>
<dbReference type="EMBL" id="UPSH01000002">
    <property type="protein sequence ID" value="VBB19018.1"/>
    <property type="molecule type" value="Genomic_DNA"/>
</dbReference>
<gene>
    <name evidence="1" type="ORF">YASMINEVIRUS_1550</name>
</gene>
<keyword evidence="2" id="KW-1185">Reference proteome</keyword>